<comment type="caution">
    <text evidence="3">The sequence shown here is derived from an EMBL/GenBank/DDBJ whole genome shotgun (WGS) entry which is preliminary data.</text>
</comment>
<dbReference type="InterPro" id="IPR036737">
    <property type="entry name" value="OmpA-like_sf"/>
</dbReference>
<evidence type="ECO:0000256" key="1">
    <source>
        <dbReference type="PROSITE-ProRule" id="PRU00473"/>
    </source>
</evidence>
<dbReference type="EMBL" id="JBIYDN010000023">
    <property type="protein sequence ID" value="MFK4446058.1"/>
    <property type="molecule type" value="Genomic_DNA"/>
</dbReference>
<dbReference type="RefSeq" id="WP_404610998.1">
    <property type="nucleotide sequence ID" value="NZ_JBIYDN010000023.1"/>
</dbReference>
<dbReference type="SUPFAM" id="SSF103088">
    <property type="entry name" value="OmpA-like"/>
    <property type="match status" value="1"/>
</dbReference>
<dbReference type="Gene3D" id="3.30.1330.60">
    <property type="entry name" value="OmpA-like domain"/>
    <property type="match status" value="1"/>
</dbReference>
<evidence type="ECO:0000313" key="3">
    <source>
        <dbReference type="EMBL" id="MFK4446058.1"/>
    </source>
</evidence>
<sequence length="63" mass="7072">MFTLDFGVLFQFGKPSSQDPLFAGRTALNNIYTSLAAQYRGAKSLRVTGYTDRIDSDDYNDQL</sequence>
<dbReference type="InterPro" id="IPR006665">
    <property type="entry name" value="OmpA-like"/>
</dbReference>
<reference evidence="3 4" key="2">
    <citation type="submission" date="2024-11" db="EMBL/GenBank/DDBJ databases">
        <title>Using genomics to understand microbial adaptation to soil warming.</title>
        <authorList>
            <person name="Deangelis K.M. PhD."/>
        </authorList>
    </citation>
    <scope>NUCLEOTIDE SEQUENCE [LARGE SCALE GENOMIC DNA]</scope>
    <source>
        <strain evidence="3 4">GAS97</strain>
    </source>
</reference>
<gene>
    <name evidence="3" type="ORF">ABH943_006090</name>
</gene>
<feature type="domain" description="OmpA-like" evidence="2">
    <location>
        <begin position="1"/>
        <end position="63"/>
    </location>
</feature>
<organism evidence="3 4">
    <name type="scientific">Caballeronia udeis</name>
    <dbReference type="NCBI Taxonomy" id="1232866"/>
    <lineage>
        <taxon>Bacteria</taxon>
        <taxon>Pseudomonadati</taxon>
        <taxon>Pseudomonadota</taxon>
        <taxon>Betaproteobacteria</taxon>
        <taxon>Burkholderiales</taxon>
        <taxon>Burkholderiaceae</taxon>
        <taxon>Caballeronia</taxon>
    </lineage>
</organism>
<accession>A0ABW8MQT1</accession>
<dbReference type="PROSITE" id="PS51123">
    <property type="entry name" value="OMPA_2"/>
    <property type="match status" value="1"/>
</dbReference>
<keyword evidence="1" id="KW-0472">Membrane</keyword>
<evidence type="ECO:0000259" key="2">
    <source>
        <dbReference type="PROSITE" id="PS51123"/>
    </source>
</evidence>
<name>A0ABW8MQT1_9BURK</name>
<proteinExistence type="predicted"/>
<reference evidence="3 4" key="1">
    <citation type="submission" date="2024-10" db="EMBL/GenBank/DDBJ databases">
        <authorList>
            <person name="Deangelis K."/>
            <person name="Huntemann M."/>
            <person name="Clum A."/>
            <person name="Wang J."/>
            <person name="Palaniappan K."/>
            <person name="Ritter S."/>
            <person name="Chen I.-M."/>
            <person name="Stamatis D."/>
            <person name="Reddy T."/>
            <person name="O'Malley R."/>
            <person name="Daum C."/>
            <person name="Ng V."/>
            <person name="Ivanova N."/>
            <person name="Kyrpides N."/>
            <person name="Woyke T."/>
        </authorList>
    </citation>
    <scope>NUCLEOTIDE SEQUENCE [LARGE SCALE GENOMIC DNA]</scope>
    <source>
        <strain evidence="3 4">GAS97</strain>
    </source>
</reference>
<protein>
    <submittedName>
        <fullName evidence="3">Outer membrane protein OmpA-like peptidoglycan-associated protein</fullName>
    </submittedName>
</protein>
<keyword evidence="4" id="KW-1185">Reference proteome</keyword>
<dbReference type="Proteomes" id="UP001620514">
    <property type="component" value="Unassembled WGS sequence"/>
</dbReference>
<evidence type="ECO:0000313" key="4">
    <source>
        <dbReference type="Proteomes" id="UP001620514"/>
    </source>
</evidence>